<dbReference type="PANTHER" id="PTHR10996">
    <property type="entry name" value="2-HYDROXYACID DEHYDROGENASE-RELATED"/>
    <property type="match status" value="1"/>
</dbReference>
<dbReference type="InterPro" id="IPR006139">
    <property type="entry name" value="D-isomer_2_OHA_DH_cat_dom"/>
</dbReference>
<dbReference type="InterPro" id="IPR036291">
    <property type="entry name" value="NAD(P)-bd_dom_sf"/>
</dbReference>
<dbReference type="InterPro" id="IPR006140">
    <property type="entry name" value="D-isomer_DH_NAD-bd"/>
</dbReference>
<feature type="domain" description="D-isomer specific 2-hydroxyacid dehydrogenase NAD-binding" evidence="6">
    <location>
        <begin position="107"/>
        <end position="281"/>
    </location>
</feature>
<dbReference type="InterPro" id="IPR050223">
    <property type="entry name" value="D-isomer_2-hydroxyacid_DH"/>
</dbReference>
<keyword evidence="8" id="KW-1185">Reference proteome</keyword>
<keyword evidence="2 4" id="KW-0560">Oxidoreductase</keyword>
<evidence type="ECO:0000256" key="2">
    <source>
        <dbReference type="ARBA" id="ARBA00023002"/>
    </source>
</evidence>
<evidence type="ECO:0000313" key="7">
    <source>
        <dbReference type="EMBL" id="UZP73603.1"/>
    </source>
</evidence>
<name>A0ABY6Q587_9GAMM</name>
<dbReference type="Proteomes" id="UP001317963">
    <property type="component" value="Chromosome"/>
</dbReference>
<dbReference type="RefSeq" id="WP_279242401.1">
    <property type="nucleotide sequence ID" value="NZ_CP036501.1"/>
</dbReference>
<dbReference type="Pfam" id="PF02826">
    <property type="entry name" value="2-Hacid_dh_C"/>
    <property type="match status" value="1"/>
</dbReference>
<gene>
    <name evidence="7" type="ORF">E0F26_02130</name>
</gene>
<feature type="domain" description="D-isomer specific 2-hydroxyacid dehydrogenase catalytic" evidence="5">
    <location>
        <begin position="4"/>
        <end position="310"/>
    </location>
</feature>
<evidence type="ECO:0000259" key="6">
    <source>
        <dbReference type="Pfam" id="PF02826"/>
    </source>
</evidence>
<dbReference type="Pfam" id="PF00389">
    <property type="entry name" value="2-Hacid_dh"/>
    <property type="match status" value="1"/>
</dbReference>
<comment type="similarity">
    <text evidence="1 4">Belongs to the D-isomer specific 2-hydroxyacid dehydrogenase family.</text>
</comment>
<evidence type="ECO:0000313" key="8">
    <source>
        <dbReference type="Proteomes" id="UP001317963"/>
    </source>
</evidence>
<organism evidence="7 8">
    <name type="scientific">Candidatus Paraluminiphilus aquimaris</name>
    <dbReference type="NCBI Taxonomy" id="2518994"/>
    <lineage>
        <taxon>Bacteria</taxon>
        <taxon>Pseudomonadati</taxon>
        <taxon>Pseudomonadota</taxon>
        <taxon>Gammaproteobacteria</taxon>
        <taxon>Cellvibrionales</taxon>
        <taxon>Halieaceae</taxon>
        <taxon>Candidatus Paraluminiphilus</taxon>
    </lineage>
</organism>
<dbReference type="EMBL" id="CP036501">
    <property type="protein sequence ID" value="UZP73603.1"/>
    <property type="molecule type" value="Genomic_DNA"/>
</dbReference>
<dbReference type="SUPFAM" id="SSF51735">
    <property type="entry name" value="NAD(P)-binding Rossmann-fold domains"/>
    <property type="match status" value="1"/>
</dbReference>
<dbReference type="Gene3D" id="3.40.50.720">
    <property type="entry name" value="NAD(P)-binding Rossmann-like Domain"/>
    <property type="match status" value="2"/>
</dbReference>
<sequence>MKVAVTFPIPEAAKVLLDEMFECRVWESDVPIPQDTLASWLAEVQGVLTTLTCPLGEEVLTGAQNLKVISTVSVGVDHIDIDFAKRQGIALGHTPGVLTDSTADLAVGLMLAVGRRMAEGDALVRAGAWSDGWKPNLLLGTDLSGSTVGLIGMGPIGQAVAKRLKGFGCHVLAWNRTPREVAGVEFTDLETLLSNADIVSLHTALTDDTRGMISRERLGLMKDQAMLINTARGGIVDEVALVEALATGRLRAGLDVYAEEPLPLDSVFRSLPGCVLLPHVGSATERTRRAMFELALANLVAGMQDEPLPAAL</sequence>
<evidence type="ECO:0000256" key="4">
    <source>
        <dbReference type="RuleBase" id="RU003719"/>
    </source>
</evidence>
<evidence type="ECO:0000256" key="1">
    <source>
        <dbReference type="ARBA" id="ARBA00005854"/>
    </source>
</evidence>
<dbReference type="CDD" id="cd05301">
    <property type="entry name" value="GDH"/>
    <property type="match status" value="1"/>
</dbReference>
<dbReference type="PANTHER" id="PTHR10996:SF257">
    <property type="entry name" value="GLYOXYLATE REDUCTASE 1"/>
    <property type="match status" value="1"/>
</dbReference>
<keyword evidence="3" id="KW-0520">NAD</keyword>
<protein>
    <submittedName>
        <fullName evidence="7">D-glycerate dehydrogenase</fullName>
    </submittedName>
</protein>
<evidence type="ECO:0000259" key="5">
    <source>
        <dbReference type="Pfam" id="PF00389"/>
    </source>
</evidence>
<dbReference type="SUPFAM" id="SSF52283">
    <property type="entry name" value="Formate/glycerate dehydrogenase catalytic domain-like"/>
    <property type="match status" value="1"/>
</dbReference>
<reference evidence="7 8" key="1">
    <citation type="submission" date="2019-02" db="EMBL/GenBank/DDBJ databases">
        <title>Halieaceae_genomes.</title>
        <authorList>
            <person name="Li S.-H."/>
        </authorList>
    </citation>
    <scope>NUCLEOTIDE SEQUENCE [LARGE SCALE GENOMIC DNA]</scope>
    <source>
        <strain evidence="7 8">JH123</strain>
    </source>
</reference>
<accession>A0ABY6Q587</accession>
<evidence type="ECO:0000256" key="3">
    <source>
        <dbReference type="ARBA" id="ARBA00023027"/>
    </source>
</evidence>
<proteinExistence type="inferred from homology"/>